<comment type="caution">
    <text evidence="2">The sequence shown here is derived from an EMBL/GenBank/DDBJ whole genome shotgun (WGS) entry which is preliminary data.</text>
</comment>
<reference evidence="2" key="1">
    <citation type="journal article" date="2019" name="BMC Genomics">
        <title>A new reference genome for Sorghum bicolor reveals high levels of sequence similarity between sweet and grain genotypes: implications for the genetics of sugar metabolism.</title>
        <authorList>
            <person name="Cooper E.A."/>
            <person name="Brenton Z.W."/>
            <person name="Flinn B.S."/>
            <person name="Jenkins J."/>
            <person name="Shu S."/>
            <person name="Flowers D."/>
            <person name="Luo F."/>
            <person name="Wang Y."/>
            <person name="Xia P."/>
            <person name="Barry K."/>
            <person name="Daum C."/>
            <person name="Lipzen A."/>
            <person name="Yoshinaga Y."/>
            <person name="Schmutz J."/>
            <person name="Saski C."/>
            <person name="Vermerris W."/>
            <person name="Kresovich S."/>
        </authorList>
    </citation>
    <scope>NUCLEOTIDE SEQUENCE</scope>
</reference>
<name>A0A921UQB0_SORBI</name>
<feature type="compositionally biased region" description="Polar residues" evidence="1">
    <location>
        <begin position="91"/>
        <end position="102"/>
    </location>
</feature>
<gene>
    <name evidence="2" type="ORF">BDA96_03G416500</name>
</gene>
<evidence type="ECO:0000256" key="1">
    <source>
        <dbReference type="SAM" id="MobiDB-lite"/>
    </source>
</evidence>
<dbReference type="AlphaFoldDB" id="A0A921UQB0"/>
<evidence type="ECO:0000313" key="3">
    <source>
        <dbReference type="Proteomes" id="UP000807115"/>
    </source>
</evidence>
<proteinExistence type="predicted"/>
<reference evidence="2" key="2">
    <citation type="submission" date="2020-10" db="EMBL/GenBank/DDBJ databases">
        <authorList>
            <person name="Cooper E.A."/>
            <person name="Brenton Z.W."/>
            <person name="Flinn B.S."/>
            <person name="Jenkins J."/>
            <person name="Shu S."/>
            <person name="Flowers D."/>
            <person name="Luo F."/>
            <person name="Wang Y."/>
            <person name="Xia P."/>
            <person name="Barry K."/>
            <person name="Daum C."/>
            <person name="Lipzen A."/>
            <person name="Yoshinaga Y."/>
            <person name="Schmutz J."/>
            <person name="Saski C."/>
            <person name="Vermerris W."/>
            <person name="Kresovich S."/>
        </authorList>
    </citation>
    <scope>NUCLEOTIDE SEQUENCE</scope>
</reference>
<accession>A0A921UQB0</accession>
<feature type="region of interest" description="Disordered" evidence="1">
    <location>
        <begin position="80"/>
        <end position="126"/>
    </location>
</feature>
<protein>
    <submittedName>
        <fullName evidence="2">Uncharacterized protein</fullName>
    </submittedName>
</protein>
<organism evidence="2 3">
    <name type="scientific">Sorghum bicolor</name>
    <name type="common">Sorghum</name>
    <name type="synonym">Sorghum vulgare</name>
    <dbReference type="NCBI Taxonomy" id="4558"/>
    <lineage>
        <taxon>Eukaryota</taxon>
        <taxon>Viridiplantae</taxon>
        <taxon>Streptophyta</taxon>
        <taxon>Embryophyta</taxon>
        <taxon>Tracheophyta</taxon>
        <taxon>Spermatophyta</taxon>
        <taxon>Magnoliopsida</taxon>
        <taxon>Liliopsida</taxon>
        <taxon>Poales</taxon>
        <taxon>Poaceae</taxon>
        <taxon>PACMAD clade</taxon>
        <taxon>Panicoideae</taxon>
        <taxon>Andropogonodae</taxon>
        <taxon>Andropogoneae</taxon>
        <taxon>Sorghinae</taxon>
        <taxon>Sorghum</taxon>
    </lineage>
</organism>
<dbReference type="EMBL" id="CM027682">
    <property type="protein sequence ID" value="KAG0540523.1"/>
    <property type="molecule type" value="Genomic_DNA"/>
</dbReference>
<sequence>MTCTVPVRRRSGCCSTGPEATQILGKGRLRMMVRCLVIYRLGWSHKSNHWYTDDCTREAVAPCVAWAWGCAVVLVATGSPKPEQKMATRPHTIQSPRTQNSKGRNERGPTKSKGSQKGLKIRKPMN</sequence>
<evidence type="ECO:0000313" key="2">
    <source>
        <dbReference type="EMBL" id="KAG0540523.1"/>
    </source>
</evidence>
<dbReference type="Proteomes" id="UP000807115">
    <property type="component" value="Chromosome 3"/>
</dbReference>